<feature type="domain" description="Peptidase S1" evidence="8">
    <location>
        <begin position="52"/>
        <end position="273"/>
    </location>
</feature>
<dbReference type="PROSITE" id="PS00135">
    <property type="entry name" value="TRYPSIN_SER"/>
    <property type="match status" value="1"/>
</dbReference>
<evidence type="ECO:0000256" key="3">
    <source>
        <dbReference type="ARBA" id="ARBA00022801"/>
    </source>
</evidence>
<dbReference type="CDD" id="cd00190">
    <property type="entry name" value="Tryp_SPc"/>
    <property type="match status" value="1"/>
</dbReference>
<keyword evidence="7" id="KW-0732">Signal</keyword>
<dbReference type="InterPro" id="IPR050127">
    <property type="entry name" value="Serine_Proteases_S1"/>
</dbReference>
<keyword evidence="5" id="KW-1015">Disulfide bond</keyword>
<dbReference type="Gene3D" id="2.40.10.10">
    <property type="entry name" value="Trypsin-like serine proteases"/>
    <property type="match status" value="2"/>
</dbReference>
<evidence type="ECO:0000256" key="7">
    <source>
        <dbReference type="SAM" id="SignalP"/>
    </source>
</evidence>
<dbReference type="Pfam" id="PF00089">
    <property type="entry name" value="Trypsin"/>
    <property type="match status" value="1"/>
</dbReference>
<keyword evidence="3 6" id="KW-0378">Hydrolase</keyword>
<dbReference type="FunFam" id="2.40.10.10:FF:000036">
    <property type="entry name" value="Trypsin beta"/>
    <property type="match status" value="1"/>
</dbReference>
<dbReference type="InterPro" id="IPR001314">
    <property type="entry name" value="Peptidase_S1A"/>
</dbReference>
<keyword evidence="4 6" id="KW-0720">Serine protease</keyword>
<evidence type="ECO:0000256" key="4">
    <source>
        <dbReference type="ARBA" id="ARBA00022825"/>
    </source>
</evidence>
<keyword evidence="2 6" id="KW-0645">Protease</keyword>
<comment type="subcellular location">
    <subcellularLocation>
        <location evidence="1">Secreted</location>
        <location evidence="1">Extracellular space</location>
    </subcellularLocation>
</comment>
<dbReference type="InterPro" id="IPR009003">
    <property type="entry name" value="Peptidase_S1_PA"/>
</dbReference>
<dbReference type="PANTHER" id="PTHR24264">
    <property type="entry name" value="TRYPSIN-RELATED"/>
    <property type="match status" value="1"/>
</dbReference>
<dbReference type="GO" id="GO:0004252">
    <property type="term" value="F:serine-type endopeptidase activity"/>
    <property type="evidence" value="ECO:0007669"/>
    <property type="project" value="InterPro"/>
</dbReference>
<evidence type="ECO:0000259" key="8">
    <source>
        <dbReference type="PROSITE" id="PS50240"/>
    </source>
</evidence>
<dbReference type="InterPro" id="IPR033116">
    <property type="entry name" value="TRYPSIN_SER"/>
</dbReference>
<dbReference type="InterPro" id="IPR018114">
    <property type="entry name" value="TRYPSIN_HIS"/>
</dbReference>
<dbReference type="SUPFAM" id="SSF50494">
    <property type="entry name" value="Trypsin-like serine proteases"/>
    <property type="match status" value="1"/>
</dbReference>
<organism evidence="9 10">
    <name type="scientific">Aromia moschata</name>
    <dbReference type="NCBI Taxonomy" id="1265417"/>
    <lineage>
        <taxon>Eukaryota</taxon>
        <taxon>Metazoa</taxon>
        <taxon>Ecdysozoa</taxon>
        <taxon>Arthropoda</taxon>
        <taxon>Hexapoda</taxon>
        <taxon>Insecta</taxon>
        <taxon>Pterygota</taxon>
        <taxon>Neoptera</taxon>
        <taxon>Endopterygota</taxon>
        <taxon>Coleoptera</taxon>
        <taxon>Polyphaga</taxon>
        <taxon>Cucujiformia</taxon>
        <taxon>Chrysomeloidea</taxon>
        <taxon>Cerambycidae</taxon>
        <taxon>Cerambycinae</taxon>
        <taxon>Callichromatini</taxon>
        <taxon>Aromia</taxon>
    </lineage>
</organism>
<dbReference type="PROSITE" id="PS50240">
    <property type="entry name" value="TRYPSIN_DOM"/>
    <property type="match status" value="1"/>
</dbReference>
<gene>
    <name evidence="9" type="ORF">NQ318_019660</name>
</gene>
<dbReference type="GO" id="GO:0005615">
    <property type="term" value="C:extracellular space"/>
    <property type="evidence" value="ECO:0007669"/>
    <property type="project" value="TreeGrafter"/>
</dbReference>
<name>A0AAV8Z4I1_9CUCU</name>
<evidence type="ECO:0000256" key="2">
    <source>
        <dbReference type="ARBA" id="ARBA00022670"/>
    </source>
</evidence>
<reference evidence="9" key="1">
    <citation type="journal article" date="2023" name="Insect Mol. Biol.">
        <title>Genome sequencing provides insights into the evolution of gene families encoding plant cell wall-degrading enzymes in longhorned beetles.</title>
        <authorList>
            <person name="Shin N.R."/>
            <person name="Okamura Y."/>
            <person name="Kirsch R."/>
            <person name="Pauchet Y."/>
        </authorList>
    </citation>
    <scope>NUCLEOTIDE SEQUENCE</scope>
    <source>
        <strain evidence="9">AMC_N1</strain>
    </source>
</reference>
<dbReference type="PROSITE" id="PS00134">
    <property type="entry name" value="TRYPSIN_HIS"/>
    <property type="match status" value="1"/>
</dbReference>
<dbReference type="InterPro" id="IPR001254">
    <property type="entry name" value="Trypsin_dom"/>
</dbReference>
<keyword evidence="10" id="KW-1185">Reference proteome</keyword>
<evidence type="ECO:0000256" key="1">
    <source>
        <dbReference type="ARBA" id="ARBA00004239"/>
    </source>
</evidence>
<comment type="caution">
    <text evidence="9">The sequence shown here is derived from an EMBL/GenBank/DDBJ whole genome shotgun (WGS) entry which is preliminary data.</text>
</comment>
<evidence type="ECO:0000256" key="5">
    <source>
        <dbReference type="ARBA" id="ARBA00023157"/>
    </source>
</evidence>
<feature type="chain" id="PRO_5043373002" description="Peptidase S1 domain-containing protein" evidence="7">
    <location>
        <begin position="17"/>
        <end position="273"/>
    </location>
</feature>
<dbReference type="AlphaFoldDB" id="A0AAV8Z4I1"/>
<protein>
    <recommendedName>
        <fullName evidence="8">Peptidase S1 domain-containing protein</fullName>
    </recommendedName>
</protein>
<evidence type="ECO:0000313" key="9">
    <source>
        <dbReference type="EMBL" id="KAJ8958892.1"/>
    </source>
</evidence>
<dbReference type="Proteomes" id="UP001162162">
    <property type="component" value="Unassembled WGS sequence"/>
</dbReference>
<dbReference type="PANTHER" id="PTHR24264:SF83">
    <property type="entry name" value="COMPLEMENT FACTOR I"/>
    <property type="match status" value="1"/>
</dbReference>
<evidence type="ECO:0000256" key="6">
    <source>
        <dbReference type="RuleBase" id="RU363034"/>
    </source>
</evidence>
<dbReference type="PRINTS" id="PR00722">
    <property type="entry name" value="CHYMOTRYPSIN"/>
</dbReference>
<dbReference type="GO" id="GO:0006508">
    <property type="term" value="P:proteolysis"/>
    <property type="evidence" value="ECO:0007669"/>
    <property type="project" value="UniProtKB-KW"/>
</dbReference>
<evidence type="ECO:0000313" key="10">
    <source>
        <dbReference type="Proteomes" id="UP001162162"/>
    </source>
</evidence>
<dbReference type="EMBL" id="JAPWTK010000015">
    <property type="protein sequence ID" value="KAJ8958892.1"/>
    <property type="molecule type" value="Genomic_DNA"/>
</dbReference>
<proteinExistence type="predicted"/>
<feature type="signal peptide" evidence="7">
    <location>
        <begin position="1"/>
        <end position="16"/>
    </location>
</feature>
<dbReference type="FunFam" id="2.40.10.10:FF:000068">
    <property type="entry name" value="transmembrane protease serine 2"/>
    <property type="match status" value="1"/>
</dbReference>
<dbReference type="InterPro" id="IPR043504">
    <property type="entry name" value="Peptidase_S1_PA_chymotrypsin"/>
</dbReference>
<sequence length="273" mass="29672">MKIAFVVILFASASWALPKRSTKPPPKMLYVDPDNPGFASYSFEDPVVIPRIVNGKETVPHSIPYQAYIIFTKESDSWSCGGTLISTRHVLTAGHCVDEADYAVVVLGAHDIEYKEDTQIRVNSSKLILHEDFYLYTANNDIGIVELSKEVTLNEYIDIAELPSMEEANITYKGEIGRLSGWGYTCASGPLSSVLLEANATVIGNDLCRALYSITQDTQLCTGGEDGISSCSGDSGGPLVDQNKLIGLVSYSVRGCLEGFPSGYTKINSFWTG</sequence>
<dbReference type="SMART" id="SM00020">
    <property type="entry name" value="Tryp_SPc"/>
    <property type="match status" value="1"/>
</dbReference>
<accession>A0AAV8Z4I1</accession>